<sequence>MISSRQEGAVNLDCAHCIHLKKTLFHDFLFSLKISFRTGLIDDLSPTFAIVILATGCEASVCQSLQGLGICMNLKETTKYLANLASHSPCISHVALQGSARPVKVKHWQSQGLPL</sequence>
<dbReference type="EMBL" id="VSRR010002289">
    <property type="protein sequence ID" value="MPC30630.1"/>
    <property type="molecule type" value="Genomic_DNA"/>
</dbReference>
<organism evidence="1 2">
    <name type="scientific">Portunus trituberculatus</name>
    <name type="common">Swimming crab</name>
    <name type="synonym">Neptunus trituberculatus</name>
    <dbReference type="NCBI Taxonomy" id="210409"/>
    <lineage>
        <taxon>Eukaryota</taxon>
        <taxon>Metazoa</taxon>
        <taxon>Ecdysozoa</taxon>
        <taxon>Arthropoda</taxon>
        <taxon>Crustacea</taxon>
        <taxon>Multicrustacea</taxon>
        <taxon>Malacostraca</taxon>
        <taxon>Eumalacostraca</taxon>
        <taxon>Eucarida</taxon>
        <taxon>Decapoda</taxon>
        <taxon>Pleocyemata</taxon>
        <taxon>Brachyura</taxon>
        <taxon>Eubrachyura</taxon>
        <taxon>Portunoidea</taxon>
        <taxon>Portunidae</taxon>
        <taxon>Portuninae</taxon>
        <taxon>Portunus</taxon>
    </lineage>
</organism>
<dbReference type="Proteomes" id="UP000324222">
    <property type="component" value="Unassembled WGS sequence"/>
</dbReference>
<dbReference type="AlphaFoldDB" id="A0A5B7E942"/>
<name>A0A5B7E942_PORTR</name>
<comment type="caution">
    <text evidence="1">The sequence shown here is derived from an EMBL/GenBank/DDBJ whole genome shotgun (WGS) entry which is preliminary data.</text>
</comment>
<evidence type="ECO:0000313" key="2">
    <source>
        <dbReference type="Proteomes" id="UP000324222"/>
    </source>
</evidence>
<proteinExistence type="predicted"/>
<protein>
    <submittedName>
        <fullName evidence="1">Uncharacterized protein</fullName>
    </submittedName>
</protein>
<reference evidence="1 2" key="1">
    <citation type="submission" date="2019-05" db="EMBL/GenBank/DDBJ databases">
        <title>Another draft genome of Portunus trituberculatus and its Hox gene families provides insights of decapod evolution.</title>
        <authorList>
            <person name="Jeong J.-H."/>
            <person name="Song I."/>
            <person name="Kim S."/>
            <person name="Choi T."/>
            <person name="Kim D."/>
            <person name="Ryu S."/>
            <person name="Kim W."/>
        </authorList>
    </citation>
    <scope>NUCLEOTIDE SEQUENCE [LARGE SCALE GENOMIC DNA]</scope>
    <source>
        <tissue evidence="1">Muscle</tissue>
    </source>
</reference>
<gene>
    <name evidence="1" type="ORF">E2C01_023898</name>
</gene>
<evidence type="ECO:0000313" key="1">
    <source>
        <dbReference type="EMBL" id="MPC30630.1"/>
    </source>
</evidence>
<accession>A0A5B7E942</accession>
<keyword evidence="2" id="KW-1185">Reference proteome</keyword>